<evidence type="ECO:0000313" key="10">
    <source>
        <dbReference type="WBParaSite" id="jg9398"/>
    </source>
</evidence>
<sequence>MSAESAEASLQVDQDEQKQAIVESPSPQQLPNGLNQPMETETQVPDPLYLLRCLFADPDRVGVDTGIQAYVLPRTDAHQSEYLTERDCRVQFISGFSGSNAYCVITESKALLWTDGRYFVQASKELKPGWELMKMAQVDSIDPVDWIVDNLPANSAIGFDPHLFGLSEGKNFAKKLSSFHLQAVSVPKINLVDIIWEDRPQEVPKKAVSLTLAECGEESKAKIERVREKLFKAKCDCIMLTLLDDIAWLFNIRGFDIPYNPLVFAVAAITRNDVFLFMDEQKLSPEVAHHLTGVNIFSYCSAAEFLEKYHAKCKSKFADEHKIWLPDTVNYCLGSLVEEKFAYIAPSPIQPMKAVKNDVELAGMRSAHVRDSAALVQFLLWINRELELGHLVDEHRAAKQMEYYRSKLPGYVSLSFETISAVNEHAALPHYKASAESGKKLVTRDSYYLIDSGGQYRDGTTDVTRTIFYGGEEGKDEASKHFRRMFTLVLKGHIDCASVNYPEGISGIRLDALARLPLWQDGYDFAHGVGHGVGHYLNVHEGPASIGYRTGVTNGIKKGMVLTIEPGYYEEGNFGIRIENCYEVISASNKTALPSGADNYLTFSPLTLVPIQKNLIIKDLLEPRHINWLNSYHNKCLEVVGKYLGEHNLQEEYNHLAQACTPF</sequence>
<dbReference type="GO" id="GO:0070006">
    <property type="term" value="F:metalloaminopeptidase activity"/>
    <property type="evidence" value="ECO:0007669"/>
    <property type="project" value="InterPro"/>
</dbReference>
<dbReference type="InterPro" id="IPR029149">
    <property type="entry name" value="Creatin/AminoP/Spt16_N"/>
</dbReference>
<feature type="region of interest" description="Disordered" evidence="4">
    <location>
        <begin position="1"/>
        <end position="39"/>
    </location>
</feature>
<accession>A0A915D649</accession>
<dbReference type="Pfam" id="PF16189">
    <property type="entry name" value="Creatinase_N_2"/>
    <property type="match status" value="1"/>
</dbReference>
<dbReference type="WBParaSite" id="jg9398">
    <property type="protein sequence ID" value="jg9398"/>
    <property type="gene ID" value="jg9398"/>
</dbReference>
<evidence type="ECO:0000256" key="1">
    <source>
        <dbReference type="ARBA" id="ARBA00008766"/>
    </source>
</evidence>
<dbReference type="AlphaFoldDB" id="A0A915D649"/>
<proteinExistence type="inferred from homology"/>
<reference evidence="9 10" key="1">
    <citation type="submission" date="2022-11" db="UniProtKB">
        <authorList>
            <consortium name="WormBaseParasite"/>
        </authorList>
    </citation>
    <scope>IDENTIFICATION</scope>
</reference>
<keyword evidence="8" id="KW-1185">Reference proteome</keyword>
<evidence type="ECO:0000256" key="2">
    <source>
        <dbReference type="ARBA" id="ARBA00022723"/>
    </source>
</evidence>
<evidence type="ECO:0000313" key="8">
    <source>
        <dbReference type="Proteomes" id="UP000887574"/>
    </source>
</evidence>
<feature type="domain" description="Peptidase M24 C-terminal" evidence="7">
    <location>
        <begin position="599"/>
        <end position="663"/>
    </location>
</feature>
<name>A0A915D649_9BILA</name>
<dbReference type="Pfam" id="PF00557">
    <property type="entry name" value="Peptidase_M24"/>
    <property type="match status" value="1"/>
</dbReference>
<feature type="domain" description="Creatinase N-terminal" evidence="6">
    <location>
        <begin position="88"/>
        <end position="179"/>
    </location>
</feature>
<feature type="domain" description="Peptidase M24" evidence="5">
    <location>
        <begin position="363"/>
        <end position="584"/>
    </location>
</feature>
<dbReference type="GO" id="GO:0005737">
    <property type="term" value="C:cytoplasm"/>
    <property type="evidence" value="ECO:0007669"/>
    <property type="project" value="UniProtKB-ARBA"/>
</dbReference>
<evidence type="ECO:0000259" key="5">
    <source>
        <dbReference type="Pfam" id="PF00557"/>
    </source>
</evidence>
<dbReference type="PANTHER" id="PTHR43763:SF6">
    <property type="entry name" value="XAA-PRO AMINOPEPTIDASE 1"/>
    <property type="match status" value="1"/>
</dbReference>
<dbReference type="InterPro" id="IPR050422">
    <property type="entry name" value="X-Pro_aminopeptidase_P"/>
</dbReference>
<dbReference type="SUPFAM" id="SSF53092">
    <property type="entry name" value="Creatinase/prolidase N-terminal domain"/>
    <property type="match status" value="1"/>
</dbReference>
<keyword evidence="2" id="KW-0479">Metal-binding</keyword>
<evidence type="ECO:0000256" key="4">
    <source>
        <dbReference type="SAM" id="MobiDB-lite"/>
    </source>
</evidence>
<dbReference type="Gene3D" id="3.40.350.10">
    <property type="entry name" value="Creatinase/prolidase N-terminal domain"/>
    <property type="match status" value="2"/>
</dbReference>
<protein>
    <submittedName>
        <fullName evidence="9 10">Xaa-Pro aminopeptidase</fullName>
    </submittedName>
</protein>
<evidence type="ECO:0000313" key="9">
    <source>
        <dbReference type="WBParaSite" id="jg16447"/>
    </source>
</evidence>
<feature type="compositionally biased region" description="Polar residues" evidence="4">
    <location>
        <begin position="25"/>
        <end position="39"/>
    </location>
</feature>
<dbReference type="SUPFAM" id="SSF55920">
    <property type="entry name" value="Creatinase/aminopeptidase"/>
    <property type="match status" value="1"/>
</dbReference>
<evidence type="ECO:0000259" key="6">
    <source>
        <dbReference type="Pfam" id="PF01321"/>
    </source>
</evidence>
<dbReference type="Gene3D" id="3.90.230.10">
    <property type="entry name" value="Creatinase/methionine aminopeptidase superfamily"/>
    <property type="match status" value="1"/>
</dbReference>
<dbReference type="Pfam" id="PF16188">
    <property type="entry name" value="Peptidase_M24_C"/>
    <property type="match status" value="1"/>
</dbReference>
<dbReference type="Proteomes" id="UP000887574">
    <property type="component" value="Unplaced"/>
</dbReference>
<dbReference type="FunFam" id="3.90.230.10:FF:000009">
    <property type="entry name" value="xaa-Pro aminopeptidase 2"/>
    <property type="match status" value="1"/>
</dbReference>
<dbReference type="InterPro" id="IPR000587">
    <property type="entry name" value="Creatinase_N"/>
</dbReference>
<dbReference type="WBParaSite" id="jg16447">
    <property type="protein sequence ID" value="jg16447"/>
    <property type="gene ID" value="jg16447"/>
</dbReference>
<dbReference type="InterPro" id="IPR036005">
    <property type="entry name" value="Creatinase/aminopeptidase-like"/>
</dbReference>
<dbReference type="InterPro" id="IPR033740">
    <property type="entry name" value="Pept_M24B"/>
</dbReference>
<evidence type="ECO:0000256" key="3">
    <source>
        <dbReference type="ARBA" id="ARBA00022801"/>
    </source>
</evidence>
<keyword evidence="3" id="KW-0378">Hydrolase</keyword>
<comment type="similarity">
    <text evidence="1">Belongs to the peptidase M24B family.</text>
</comment>
<organism evidence="8 9">
    <name type="scientific">Ditylenchus dipsaci</name>
    <dbReference type="NCBI Taxonomy" id="166011"/>
    <lineage>
        <taxon>Eukaryota</taxon>
        <taxon>Metazoa</taxon>
        <taxon>Ecdysozoa</taxon>
        <taxon>Nematoda</taxon>
        <taxon>Chromadorea</taxon>
        <taxon>Rhabditida</taxon>
        <taxon>Tylenchina</taxon>
        <taxon>Tylenchomorpha</taxon>
        <taxon>Sphaerularioidea</taxon>
        <taxon>Anguinidae</taxon>
        <taxon>Anguininae</taxon>
        <taxon>Ditylenchus</taxon>
    </lineage>
</organism>
<dbReference type="InterPro" id="IPR000994">
    <property type="entry name" value="Pept_M24"/>
</dbReference>
<dbReference type="Pfam" id="PF01321">
    <property type="entry name" value="Creatinase_N"/>
    <property type="match status" value="1"/>
</dbReference>
<evidence type="ECO:0000259" key="7">
    <source>
        <dbReference type="Pfam" id="PF16188"/>
    </source>
</evidence>
<dbReference type="PANTHER" id="PTHR43763">
    <property type="entry name" value="XAA-PRO AMINOPEPTIDASE 1"/>
    <property type="match status" value="1"/>
</dbReference>
<dbReference type="GO" id="GO:0046872">
    <property type="term" value="F:metal ion binding"/>
    <property type="evidence" value="ECO:0007669"/>
    <property type="project" value="UniProtKB-KW"/>
</dbReference>
<dbReference type="CDD" id="cd01085">
    <property type="entry name" value="APP"/>
    <property type="match status" value="1"/>
</dbReference>
<dbReference type="InterPro" id="IPR032416">
    <property type="entry name" value="Peptidase_M24_C"/>
</dbReference>